<evidence type="ECO:0000256" key="1">
    <source>
        <dbReference type="SAM" id="MobiDB-lite"/>
    </source>
</evidence>
<feature type="region of interest" description="Disordered" evidence="1">
    <location>
        <begin position="1296"/>
        <end position="1365"/>
    </location>
</feature>
<dbReference type="Pfam" id="PF19423">
    <property type="entry name" value="E3_UBR4_N"/>
    <property type="match status" value="2"/>
</dbReference>
<feature type="compositionally biased region" description="Polar residues" evidence="1">
    <location>
        <begin position="60"/>
        <end position="73"/>
    </location>
</feature>
<feature type="compositionally biased region" description="Polar residues" evidence="1">
    <location>
        <begin position="36"/>
        <end position="47"/>
    </location>
</feature>
<feature type="compositionally biased region" description="Low complexity" evidence="1">
    <location>
        <begin position="751"/>
        <end position="785"/>
    </location>
</feature>
<dbReference type="InterPro" id="IPR056530">
    <property type="entry name" value="UBR4-like_dom"/>
</dbReference>
<reference evidence="4 5" key="1">
    <citation type="submission" date="2020-02" db="EMBL/GenBank/DDBJ databases">
        <authorList>
            <person name="Ferguson B K."/>
        </authorList>
    </citation>
    <scope>NUCLEOTIDE SEQUENCE [LARGE SCALE GENOMIC DNA]</scope>
</reference>
<feature type="compositionally biased region" description="Gly residues" evidence="1">
    <location>
        <begin position="1337"/>
        <end position="1348"/>
    </location>
</feature>
<dbReference type="Pfam" id="PF24079">
    <property type="entry name" value="UBR4"/>
    <property type="match status" value="1"/>
</dbReference>
<dbReference type="Proteomes" id="UP000479000">
    <property type="component" value="Unassembled WGS sequence"/>
</dbReference>
<sequence length="1905" mass="204654">MSVIVTDESQPSPGTEEKSTTEPTKESSSKTRSRADLSNQIMEQLTSPLFDYSSSKKSSPQSDPGDNKTITESPTDKSHELEVMFIERNIASLQALDAADIFIDTCLNLTHLSRYTSKYQQAIYRKGFSLPTTNPDAQLIRHSLQAVASDMSIVWSALSLPVLEPLTPGRLEKLTTISMSCLYVALSTATAFSIHGVSSAVSPKAPSQTQQVSWSSLPIMYCNLCEYHWIYSRNDLSLLWASIGSPVQRVLVSADSVHPQFTGSRDSLFIAPVDSAAPFGCQPFLQHGQCDLAFAGLSANSRCPGSGLQLHIGQPRERRQVSAVDRCSDRHSQHNRSVHACHKMRGKDFVHVALRSSLLLHDLLEVSENFCSFLLLRIEVLQFLIRATLSSVSARNGLNAFLYCDVTFQAAPATASFYAILGKAGNHRPVLGFAASTLRNCLGPADRSQSLHTLDEAENEKSNGSQNDEGIEKLCASVLRLAKVEPAQLSSWLHHVILGPGSTSSNASTSSSDSSPPIFTLGIASTPSGSDVKAEKPTGAAADSEVLPISLSSAKDKASSLFQENQQLLQNLTAYIIQHSSGTEAVAQTLLEALVPMATQLLLTRQGAGFPTLMYVMSVLAGAGSGKGHVTLCHAATNWIELCKDQITDKDVLAALKSGQNGGGNMVDSCWSIVRYVADVLHALVPQQSSQGPARASSPPWEGEVPIPQDPDIDWMDELTHDDDEDSGGDESALVKRNPQLANGAGGSTEASGNAAGPSSSSTGAEHMLTPSLRRRPSSPSLERSQQNRDVAKQAALAKIIEAQSKHLISIVENENHLMLPLLHLIKSLQPIIEAACQRTSPVGCHLRSQASLKDLHQLEKKFIFSDQIMDGSTTILLMSSTGYIYAEDMNEESSAKHGAFYVTNTLELYHSELKETNGQVCGGGVSIYYSHALRLLFFSHVQGKSFFAPFEAGSINSFDIRATLISLPTGKPSQAAKESSTSSANATASASATPAAAGGNANPASNSSGAAAGGSSNATGSSTAKSSQPQPLCLWSEVPNHPGIVCATLQTTSVSFPVDFFEHCTALNDVEFGGNDLLQVYNTQQIKHRLNTTVTEKRRKHSDGLKSLKMWPTLAKREALRLIMAANLTRDTRLRIRSRSLKGERPVPANSTRFIVVVDQAVLSHVTSALQNLRQIQNANDLDTEAFYRLVLMTRSIAIARPHNLVKFSQTDGGVAEDKPGPVSQPSQDSTETEPSHFEEHVDPIVLLAPDPGIISMLNAKPNIEYRIISAAFIRYASLVVFQQALGGGRVSVRQGASQEGGHYSDTTASAGGSDDEGSTAATDGSTLRTSPADQGGSGGSESGGSGVDSITGEHNVSGRSSAYGEQDGLLVGGSTVGSSVIVGGARSENSSIGAPTNFQSVKDGLAVTTPLSYDALVELTEHLKSCLEVATSRTTNWRIFCVKDTTVLPFLVQASTVLDEAVAQTTLQLLQSALCPSAQPKQSSQKDECILKAVDMLRSQNQVLSQHPNASLYTQLAQFVELDGYYLESDPCLVCNNPELPMTNIKLSSIKIDSKFTTTTQIVKLVSSHTISKITLRIADLKRTKMVRTMNIYYNNRSVQAVVELKNKPGKKTIAAINAHLEKADRVYKQLVGNKPTLEMLLSKISEHRADRGIDEIPNHAGSISASGANNATSGGTSSAMVNRAIQLLAQRYCTDCKASFDDLSRIIQKVVACRSKLVAYDRSQLEAQPMSADSFPMAGVNMASNHLVPGKCYGCAFAATEQCLILLSALALDVRARGVLVTNGLVQELVHNNLRRGTTQTQEEVRQLICLVTGDNPDATQELCSLLMERISLTLRGHLASSELAIVVRSEMSLLAALVHKEDNCWEQKLRSVFGAFSTIYVTQCNGVESTLPNPFAVQSTA</sequence>
<evidence type="ECO:0000259" key="2">
    <source>
        <dbReference type="Pfam" id="PF19423"/>
    </source>
</evidence>
<evidence type="ECO:0008006" key="6">
    <source>
        <dbReference type="Google" id="ProtNLM"/>
    </source>
</evidence>
<accession>A0A6H5GIH7</accession>
<feature type="domain" description="E3 ubiquitin-protein ligase UBR4 N-terminal" evidence="2">
    <location>
        <begin position="19"/>
        <end position="208"/>
    </location>
</feature>
<dbReference type="PANTHER" id="PTHR21725">
    <property type="entry name" value="E3 UBIQUITIN-PROTEIN LIGASE UBR4"/>
    <property type="match status" value="1"/>
</dbReference>
<feature type="region of interest" description="Disordered" evidence="1">
    <location>
        <begin position="994"/>
        <end position="1027"/>
    </location>
</feature>
<dbReference type="OrthoDB" id="30336at2759"/>
<gene>
    <name evidence="4" type="ORF">NTEN_LOCUS9134</name>
</gene>
<evidence type="ECO:0000259" key="3">
    <source>
        <dbReference type="Pfam" id="PF24079"/>
    </source>
</evidence>
<feature type="compositionally biased region" description="Basic and acidic residues" evidence="1">
    <location>
        <begin position="15"/>
        <end position="35"/>
    </location>
</feature>
<evidence type="ECO:0000313" key="4">
    <source>
        <dbReference type="EMBL" id="CAB0003620.1"/>
    </source>
</evidence>
<dbReference type="InterPro" id="IPR045189">
    <property type="entry name" value="UBR4-like"/>
</dbReference>
<evidence type="ECO:0000313" key="5">
    <source>
        <dbReference type="Proteomes" id="UP000479000"/>
    </source>
</evidence>
<feature type="domain" description="E3 ubiquitin-protein ligase UBR4-like" evidence="3">
    <location>
        <begin position="1613"/>
        <end position="1727"/>
    </location>
</feature>
<organism evidence="4 5">
    <name type="scientific">Nesidiocoris tenuis</name>
    <dbReference type="NCBI Taxonomy" id="355587"/>
    <lineage>
        <taxon>Eukaryota</taxon>
        <taxon>Metazoa</taxon>
        <taxon>Ecdysozoa</taxon>
        <taxon>Arthropoda</taxon>
        <taxon>Hexapoda</taxon>
        <taxon>Insecta</taxon>
        <taxon>Pterygota</taxon>
        <taxon>Neoptera</taxon>
        <taxon>Paraneoptera</taxon>
        <taxon>Hemiptera</taxon>
        <taxon>Heteroptera</taxon>
        <taxon>Panheteroptera</taxon>
        <taxon>Cimicomorpha</taxon>
        <taxon>Miridae</taxon>
        <taxon>Dicyphina</taxon>
        <taxon>Nesidiocoris</taxon>
    </lineage>
</organism>
<proteinExistence type="predicted"/>
<feature type="compositionally biased region" description="Acidic residues" evidence="1">
    <location>
        <begin position="711"/>
        <end position="729"/>
    </location>
</feature>
<feature type="compositionally biased region" description="Polar residues" evidence="1">
    <location>
        <begin position="1321"/>
        <end position="1334"/>
    </location>
</feature>
<keyword evidence="5" id="KW-1185">Reference proteome</keyword>
<feature type="region of interest" description="Disordered" evidence="1">
    <location>
        <begin position="1212"/>
        <end position="1240"/>
    </location>
</feature>
<name>A0A6H5GIH7_9HEMI</name>
<protein>
    <recommendedName>
        <fullName evidence="6">HECT domain-containing protein</fullName>
    </recommendedName>
</protein>
<dbReference type="PANTHER" id="PTHR21725:SF1">
    <property type="entry name" value="E3 UBIQUITIN-PROTEIN LIGASE UBR4"/>
    <property type="match status" value="1"/>
</dbReference>
<feature type="domain" description="E3 ubiquitin-protein ligase UBR4 N-terminal" evidence="2">
    <location>
        <begin position="554"/>
        <end position="729"/>
    </location>
</feature>
<dbReference type="InterPro" id="IPR045841">
    <property type="entry name" value="E3_UBR4_N"/>
</dbReference>
<feature type="region of interest" description="Disordered" evidence="1">
    <location>
        <begin position="688"/>
        <end position="790"/>
    </location>
</feature>
<dbReference type="EMBL" id="CADCXU010013537">
    <property type="protein sequence ID" value="CAB0003620.1"/>
    <property type="molecule type" value="Genomic_DNA"/>
</dbReference>
<feature type="region of interest" description="Disordered" evidence="1">
    <location>
        <begin position="1"/>
        <end position="76"/>
    </location>
</feature>